<dbReference type="GO" id="GO:0043041">
    <property type="term" value="P:amino acid activation for nonribosomal peptide biosynthetic process"/>
    <property type="evidence" value="ECO:0007669"/>
    <property type="project" value="TreeGrafter"/>
</dbReference>
<dbReference type="Gene3D" id="1.10.1200.10">
    <property type="entry name" value="ACP-like"/>
    <property type="match status" value="3"/>
</dbReference>
<dbReference type="FunFam" id="1.10.1200.10:FF:000005">
    <property type="entry name" value="Nonribosomal peptide synthetase 1"/>
    <property type="match status" value="1"/>
</dbReference>
<feature type="domain" description="Carrier" evidence="7">
    <location>
        <begin position="2548"/>
        <end position="2624"/>
    </location>
</feature>
<dbReference type="SUPFAM" id="SSF52777">
    <property type="entry name" value="CoA-dependent acyltransferases"/>
    <property type="match status" value="9"/>
</dbReference>
<accession>A0A5N5WI25</accession>
<comment type="similarity">
    <text evidence="6">Belongs to the NRP synthetase family.</text>
</comment>
<dbReference type="SUPFAM" id="SSF56801">
    <property type="entry name" value="Acetyl-CoA synthetase-like"/>
    <property type="match status" value="3"/>
</dbReference>
<evidence type="ECO:0000256" key="2">
    <source>
        <dbReference type="ARBA" id="ARBA00022450"/>
    </source>
</evidence>
<dbReference type="CDD" id="cd05918">
    <property type="entry name" value="A_NRPS_SidN3_like"/>
    <property type="match status" value="3"/>
</dbReference>
<dbReference type="NCBIfam" id="NF003417">
    <property type="entry name" value="PRK04813.1"/>
    <property type="match status" value="3"/>
</dbReference>
<dbReference type="GO" id="GO:0031177">
    <property type="term" value="F:phosphopantetheine binding"/>
    <property type="evidence" value="ECO:0007669"/>
    <property type="project" value="InterPro"/>
</dbReference>
<feature type="domain" description="Carrier" evidence="7">
    <location>
        <begin position="784"/>
        <end position="860"/>
    </location>
</feature>
<evidence type="ECO:0000256" key="5">
    <source>
        <dbReference type="ARBA" id="ARBA00022737"/>
    </source>
</evidence>
<dbReference type="Gene3D" id="3.30.559.30">
    <property type="entry name" value="Nonribosomal peptide synthetase, condensation domain"/>
    <property type="match status" value="5"/>
</dbReference>
<proteinExistence type="inferred from homology"/>
<dbReference type="InterPro" id="IPR000873">
    <property type="entry name" value="AMP-dep_synth/lig_dom"/>
</dbReference>
<evidence type="ECO:0000259" key="7">
    <source>
        <dbReference type="PROSITE" id="PS50075"/>
    </source>
</evidence>
<evidence type="ECO:0000256" key="1">
    <source>
        <dbReference type="ARBA" id="ARBA00005179"/>
    </source>
</evidence>
<evidence type="ECO:0000256" key="6">
    <source>
        <dbReference type="ARBA" id="ARBA00029454"/>
    </source>
</evidence>
<dbReference type="InterPro" id="IPR045851">
    <property type="entry name" value="AMP-bd_C_sf"/>
</dbReference>
<feature type="domain" description="Carrier" evidence="7">
    <location>
        <begin position="3616"/>
        <end position="3692"/>
    </location>
</feature>
<dbReference type="Gene3D" id="3.30.300.30">
    <property type="match status" value="3"/>
</dbReference>
<dbReference type="NCBIfam" id="TIGR01733">
    <property type="entry name" value="AA-adenyl-dom"/>
    <property type="match status" value="2"/>
</dbReference>
<keyword evidence="5" id="KW-0677">Repeat</keyword>
<dbReference type="InterPro" id="IPR042099">
    <property type="entry name" value="ANL_N_sf"/>
</dbReference>
<dbReference type="GO" id="GO:0005737">
    <property type="term" value="C:cytoplasm"/>
    <property type="evidence" value="ECO:0007669"/>
    <property type="project" value="TreeGrafter"/>
</dbReference>
<dbReference type="FunFam" id="3.30.559.30:FF:000003">
    <property type="entry name" value="Nonribosomal peptide synthase SidD"/>
    <property type="match status" value="1"/>
</dbReference>
<evidence type="ECO:0000313" key="9">
    <source>
        <dbReference type="Proteomes" id="UP000326565"/>
    </source>
</evidence>
<keyword evidence="3" id="KW-0597">Phosphoprotein</keyword>
<dbReference type="CDD" id="cd19545">
    <property type="entry name" value="FUM14_C_NRPS-like"/>
    <property type="match status" value="1"/>
</dbReference>
<dbReference type="OrthoDB" id="416786at2759"/>
<dbReference type="InterPro" id="IPR001242">
    <property type="entry name" value="Condensation_dom"/>
</dbReference>
<dbReference type="SUPFAM" id="SSF47336">
    <property type="entry name" value="ACP-like"/>
    <property type="match status" value="3"/>
</dbReference>
<dbReference type="InterPro" id="IPR023213">
    <property type="entry name" value="CAT-like_dom_sf"/>
</dbReference>
<organism evidence="8 9">
    <name type="scientific">Aspergillus leporis</name>
    <dbReference type="NCBI Taxonomy" id="41062"/>
    <lineage>
        <taxon>Eukaryota</taxon>
        <taxon>Fungi</taxon>
        <taxon>Dikarya</taxon>
        <taxon>Ascomycota</taxon>
        <taxon>Pezizomycotina</taxon>
        <taxon>Eurotiomycetes</taxon>
        <taxon>Eurotiomycetidae</taxon>
        <taxon>Eurotiales</taxon>
        <taxon>Aspergillaceae</taxon>
        <taxon>Aspergillus</taxon>
        <taxon>Aspergillus subgen. Circumdati</taxon>
    </lineage>
</organism>
<dbReference type="PANTHER" id="PTHR45527">
    <property type="entry name" value="NONRIBOSOMAL PEPTIDE SYNTHETASE"/>
    <property type="match status" value="1"/>
</dbReference>
<comment type="pathway">
    <text evidence="1">Secondary metabolite biosynthesis.</text>
</comment>
<dbReference type="CDD" id="cd19542">
    <property type="entry name" value="CT_NRPS-like"/>
    <property type="match status" value="1"/>
</dbReference>
<sequence>MVDLPPKVGLAGQSSHESNICLPGHISTSYHGASPSIPLLDYPPVNPRSNKQEEKSCIFNLSIPEDLGPGISATAKMCAAWSVLLASHGCATQLRMFAPKSGVPIGTLNVSLEWSLCIGDLTSQIQAKLAESAQPDDRNKSGEEQKYELNFLIAINREQPVPGQILFEGQIQDGRLCARAVGHDSPSDKALSLQLSRQYEYIVREIFLPESSQKPLVDLKVISLQDLRQIWTWNGRVPPSIDVCIHETFMKRARQHPNLMAVSAHDGGLTYRELDDLSTRLAHALIREGVQPNNIILILIEKSMWVPVAQLAVMKCGCASTVLDASLPFQRHQSIAELVQASAILTSSACEEKTNALSLGCVQFVLDYRLSQHWPSACPDSLPTVSPSAWLYIVFTSGSTGTPKGAIISHANYASAVAHQQKYLDFREFDRVFDFASYAFDAAWCNMIHAFMVGGCLCIPSEEERKGDVAGALRKYEVNYAVLTPSVAWFSASELPASLRTFHFGGEPLKAALVRELSTRSTVINAYGPAECSTVSTAIVADPNDPNAPTIGTGLGACTWVVKLDGTDLVPLGEIGELWLEGPIIGQGYLGNPEKTTTAFVDSPPWLLRGCPSLPGMKGHTGRRGRLYRTGDLVRYRLDGNLEFVGRKDSQVKIRGQRVELGEIEYNLQRALPEEARAENVQIIAEVIKPDGSNAPKLVSFLFMAVSSKVPSSDAKPILHRAVEGIEDRLVKVVPPYMVPSAFLVVEEVPMTPTGKVDRRRLREDGTKLYWQQLNSDTHSETKENESEVEARIHKIWSEVLNLPFSKICLDSKFTRLGGDSITAMQIASRCRSQNISLKVADILKLQTIRRIAQASKPARVKVNKRSIEASEGSAWPLSPIQRIFFDNNPQGVNHYTLSYIVKLMRHTTYQELLGALLAITARHNMLRARFRKLPDESTWEQYIAPAGQNAFLLQQHDFVDRAALQLMVGKRQASLDLVNGPVFAVDVFNSPNETQTLLMSAHHVVMDLVSWRIVWHDLSQYLSGTTDLPPLELSFQEWCRLQREDGENLDPATVLPFDITPPNFEYWGVRPGEMFFRESTLDVSIVDAEATALLLGASNDSLRTEILDILVGTLIFSFVQIFPDRSPPPVFLEGHGREPVTGMDDSDLSEVIGWFTSIHPIELGGGPGHSVIELIKLAKDIRRTVPGKGRPYFASRFYSTAGKKAFEAHKHVELIFNYRGSFQQLEDAKSMFKLEDRKNRDVFIPGDGPDYQRPSLIDMNLVIQEGKLQIWTRSHRHMRNHEAVIHWVGLYATTLSSVAHELASMPACFTLADFPLLNITYAGLKKLVTEQLASKGIKENDVRDIYPCAPMQEGILISSNIGAASYHSTSIWQAVMTGSAVCVSRLAAAWETMSDMHPIFSTVFSTNPDTGRFVQVVLNDHNKASICHAADSETAVEYLQRTSSPKVLPSQPECFFTICIDQKGDVACRLDITHALMDAMSLPVIVRDLEQAYSGQAMSFRTPFGHYIEYIHRAPTSKRMSYWKEYLADVKACVMPGETSLNSTKSQCHSQYEWVALPTAVTAPISRICREKRLTRSAFLHLAWSLVLSRFTGMRQVCFGYISSGRDFPIDGIEDIVGPLINMLVARVDLEQSLPNVLNTINKYNIEHLENQHVSLAEVQHETSTKQLFNTNITVREARGGPGVGDGRMQLVEISEEDRHEYDIALTATLNRADTDVSIQYRTDFMSFANAQEIRSALQSAIEFLGSVGQQDGPPGTSPHTGSLYDAYFSHAVGIDEASALEQWKAHFKDIDVGSHFPSLPNATHRPRLNASASCTIQNVQWRNDYDVTTQMFASWAILQACRGGSADALVGVSLMRAEYGTTISAIPTPMRIKVDLSQTVSSYLNSVRSTIAAWSNLPQISIHRLRDISMESALACDFQTVLSVQTTSAKGNGEISKADPNTARALSLHIAVIASEAQLTMEFDEHVISTEQVTRLFSQLDTVLHQVISPGNYTSALTEIDIISEDELRVISGWNQASYESAQDLVHELISRVVQAMPGSPAISSWDGELTYRQLDQLSTRLAHQLIHLGVGPEVIVPLYFEKSIWMPVSVVAVMKAGGAGVMIDCTQPIERVRSIISQVNAKLVLISESNIKRTSQFEELQLLVVGQTSMDALPDSKDGLSPPVQVQPSNLLYVSFSSGSTGKPKGAMITHSCFASAIRHQQAAHGFGPGQRVYDFASYAFDVSWSNLLHSLTSGSCLCIPSEYQRRNTLSDSIRESRATLLDATPSILRYLDPKEFPDLEQVIMSGEPWSEEDFSDWIDNKKVMNSYGPQECTIKASLIRAVRGMVPNAIGVGIGLNTWIVRTDGTDRLAPLGSVGELWLEGPQVARGYISDESRSAAPFVTRPKWTESASQPCYFYQTGDLVRYEAGGGLVFVGRKDSQVKIRGQRTELGEVEHNIHRALLGGDLRAHVAADVFKPHNSDNPILVAFLKAERAESWHKLAGLNDRLAKLVPEYMIPTVYIALEEFPMTATGKVHHRSLRETYAKKTLEQLVSLDVFRVSSHRAPTTASEKFLQELWAEVLSIDPATISADDSFLRIGGDSLGAMRLVGAVRKRGLALNFADIFQQPMLSALARVIEVQKPSLQVSDSTIEPFSLLDENTSREEAKSQVAHSCGLEPDAIEDIFPCTPLQAGLLAETVRQPGSNVLTETLALKKNVDPRRLRAAWQKVVQAHPILRTRIVDLGQQGLVQVVVRYGYGAWRAQEGVSEQVFGLGTPLILYDIGNSYFSLRIHHALYDGWSMPLIFHSLVESYGSKNIPDASPFQAFIKYVKDCSQPKAEEFWRDQFRDFNAQNFPILPLRSYKPRCDGHLELEIKDIASDGDYTTSTRIRLAWAVLLSAITNSTDASFGATVSGRQVDVHGIEKMTGPTMATVPLRVAIDRSKTVKDLLQQVQLQAAEMIPFEQVGIQQIRQISEDCKLGCQFQSHMVIQPGGQQDAKDALFTSVAVPREADDVDPFKLYAICLEFVLESNSICLRADYDSSIIPLTYFRRLMGRFENILRQLSLPEVQTKPLSLLDTSSSRDLEQIWSWNATIPEGSYETIHEIFKEVASKQPEAPAVCSWDGDLTYGQVNEMSTQIAHELLRAGLPRSGLRIVPLFFEKSKWTSVCQIAVMKANGTSLALDATLPNGRLQMVMNLAKPQIILTSTAQESRARELAPATARVIVVSDTTESLFRLPANGSLPAVDPDTWLYVVFTSGSTGIPKGAIISHSNFASALKHGQTALQFGPHTRAYDFVSYAFDVSWLNVLYTLCAGGCLCVPSHYEIQNEPKEAISRRQANTAFITPTVGKLLHGAELKVVNYGGENLPRDEINYWKDRAQIIHSYGPSECTPISISHLLDPSRNRVIIGKGLGVRTWIVEPEHGNSLAAMGDIGELWLEGPLVGQGYLNEPEKTGVSFIKDPEWLLQGGPGFSGRRGRLYRTGDLVRYEEDGNLEFIGRKDAQIKIRGQRVELEEIEHHVLTAIGEAIAAQVIVDIVKPAESTDYALVAFIELSRGKAGPGTPQAQSYARELAASCKDHLSATIPSYMIPNAYIIVDSIPNTTSGKVDRGKLRKAAMSMRKEDLLQTCSTERRAPATPEEMKLHALVAQVLSWDEKSFGLDNNFIQLGGDSISAMRLAALAQDKGLLLSVRDILTKDRISDLLAANQEAYCENASKQSRFALLKVIDPRAFVEEKVMPQIVQSGHGRLIDVLPATDMQSTYLRDNLQEPRRSWFYSYIDFVQMDEQRLVQSCEQLVAHCDIYRTAFVRSGDSFFQAVFESWKPTVDIIDNVECVDTAFDQLVADDVKLPASLAAPLVQFKILRGQPLKKAKLIFSMSHAVYDAISFGQTFQILAGIYNNGSIQNIGAFGRYVSHIQSCKADSYSYWRKALQNSSMTRIPCTSTVPLQDGPPTVLVRSVPMPKPPFGITQASFFTLACASALSRLTGSPDVVFGRVVSGRAAVPVALQNVVGPCLNRVPVRVQFASSQTKTERLIALQKQQAESLAHETVGLSDIVQHCTDWPSSAKDFGCWVQYQNVDEQPLLDLPGAVGGLGSKEMWEIPVAADFLEVFAIPSADGTLTVKVIGGPGYAISVKAELIEGVCLDLAGALRPCNNV</sequence>
<dbReference type="PROSITE" id="PS00012">
    <property type="entry name" value="PHOSPHOPANTETHEINE"/>
    <property type="match status" value="2"/>
</dbReference>
<evidence type="ECO:0000256" key="4">
    <source>
        <dbReference type="ARBA" id="ARBA00022598"/>
    </source>
</evidence>
<dbReference type="PROSITE" id="PS50075">
    <property type="entry name" value="CARRIER"/>
    <property type="match status" value="3"/>
</dbReference>
<dbReference type="SMART" id="SM00823">
    <property type="entry name" value="PKS_PP"/>
    <property type="match status" value="1"/>
</dbReference>
<dbReference type="Pfam" id="PF00501">
    <property type="entry name" value="AMP-binding"/>
    <property type="match status" value="3"/>
</dbReference>
<dbReference type="PANTHER" id="PTHR45527:SF1">
    <property type="entry name" value="FATTY ACID SYNTHASE"/>
    <property type="match status" value="1"/>
</dbReference>
<protein>
    <recommendedName>
        <fullName evidence="7">Carrier domain-containing protein</fullName>
    </recommendedName>
</protein>
<dbReference type="InterPro" id="IPR020806">
    <property type="entry name" value="PKS_PP-bd"/>
</dbReference>
<name>A0A5N5WI25_9EURO</name>
<evidence type="ECO:0000313" key="8">
    <source>
        <dbReference type="EMBL" id="KAB8068148.1"/>
    </source>
</evidence>
<dbReference type="InterPro" id="IPR036736">
    <property type="entry name" value="ACP-like_sf"/>
</dbReference>
<dbReference type="GO" id="GO:0016874">
    <property type="term" value="F:ligase activity"/>
    <property type="evidence" value="ECO:0007669"/>
    <property type="project" value="UniProtKB-KW"/>
</dbReference>
<dbReference type="Gene3D" id="3.40.50.12780">
    <property type="entry name" value="N-terminal domain of ligase-like"/>
    <property type="match status" value="3"/>
</dbReference>
<dbReference type="GO" id="GO:0044550">
    <property type="term" value="P:secondary metabolite biosynthetic process"/>
    <property type="evidence" value="ECO:0007669"/>
    <property type="project" value="TreeGrafter"/>
</dbReference>
<dbReference type="FunFam" id="3.30.559.30:FF:000002">
    <property type="entry name" value="Nonribosomal peptide synthase Pes1"/>
    <property type="match status" value="1"/>
</dbReference>
<dbReference type="Pfam" id="PF00550">
    <property type="entry name" value="PP-binding"/>
    <property type="match status" value="3"/>
</dbReference>
<dbReference type="Proteomes" id="UP000326565">
    <property type="component" value="Unassembled WGS sequence"/>
</dbReference>
<dbReference type="InterPro" id="IPR009081">
    <property type="entry name" value="PP-bd_ACP"/>
</dbReference>
<reference evidence="8 9" key="1">
    <citation type="submission" date="2019-04" db="EMBL/GenBank/DDBJ databases">
        <title>Friends and foes A comparative genomics study of 23 Aspergillus species from section Flavi.</title>
        <authorList>
            <consortium name="DOE Joint Genome Institute"/>
            <person name="Kjaerbolling I."/>
            <person name="Vesth T."/>
            <person name="Frisvad J.C."/>
            <person name="Nybo J.L."/>
            <person name="Theobald S."/>
            <person name="Kildgaard S."/>
            <person name="Isbrandt T."/>
            <person name="Kuo A."/>
            <person name="Sato A."/>
            <person name="Lyhne E.K."/>
            <person name="Kogle M.E."/>
            <person name="Wiebenga A."/>
            <person name="Kun R.S."/>
            <person name="Lubbers R.J."/>
            <person name="Makela M.R."/>
            <person name="Barry K."/>
            <person name="Chovatia M."/>
            <person name="Clum A."/>
            <person name="Daum C."/>
            <person name="Haridas S."/>
            <person name="He G."/>
            <person name="LaButti K."/>
            <person name="Lipzen A."/>
            <person name="Mondo S."/>
            <person name="Riley R."/>
            <person name="Salamov A."/>
            <person name="Simmons B.A."/>
            <person name="Magnuson J.K."/>
            <person name="Henrissat B."/>
            <person name="Mortensen U.H."/>
            <person name="Larsen T.O."/>
            <person name="Devries R.P."/>
            <person name="Grigoriev I.V."/>
            <person name="Machida M."/>
            <person name="Baker S.E."/>
            <person name="Andersen M.R."/>
        </authorList>
    </citation>
    <scope>NUCLEOTIDE SEQUENCE [LARGE SCALE GENOMIC DNA]</scope>
    <source>
        <strain evidence="8 9">CBS 151.66</strain>
    </source>
</reference>
<dbReference type="PROSITE" id="PS00455">
    <property type="entry name" value="AMP_BINDING"/>
    <property type="match status" value="3"/>
</dbReference>
<keyword evidence="2" id="KW-0596">Phosphopantetheine</keyword>
<keyword evidence="4" id="KW-0436">Ligase</keyword>
<dbReference type="InterPro" id="IPR010071">
    <property type="entry name" value="AA_adenyl_dom"/>
</dbReference>
<dbReference type="Gene3D" id="3.30.559.10">
    <property type="entry name" value="Chloramphenicol acetyltransferase-like domain"/>
    <property type="match status" value="4"/>
</dbReference>
<dbReference type="InterPro" id="IPR020845">
    <property type="entry name" value="AMP-binding_CS"/>
</dbReference>
<dbReference type="Pfam" id="PF00668">
    <property type="entry name" value="Condensation"/>
    <property type="match status" value="4"/>
</dbReference>
<evidence type="ECO:0000256" key="3">
    <source>
        <dbReference type="ARBA" id="ARBA00022553"/>
    </source>
</evidence>
<dbReference type="FunFam" id="3.30.300.30:FF:000015">
    <property type="entry name" value="Nonribosomal peptide synthase SidD"/>
    <property type="match status" value="3"/>
</dbReference>
<gene>
    <name evidence="8" type="ORF">BDV29DRAFT_162648</name>
</gene>
<dbReference type="EMBL" id="ML732413">
    <property type="protein sequence ID" value="KAB8068148.1"/>
    <property type="molecule type" value="Genomic_DNA"/>
</dbReference>
<dbReference type="InterPro" id="IPR006162">
    <property type="entry name" value="Ppantetheine_attach_site"/>
</dbReference>
<keyword evidence="9" id="KW-1185">Reference proteome</keyword>